<dbReference type="GeneID" id="93650852"/>
<dbReference type="InterPro" id="IPR011989">
    <property type="entry name" value="ARM-like"/>
</dbReference>
<comment type="caution">
    <text evidence="4">The sequence shown here is derived from an EMBL/GenBank/DDBJ whole genome shotgun (WGS) entry which is preliminary data.</text>
</comment>
<dbReference type="Gene3D" id="1.25.10.10">
    <property type="entry name" value="Leucine-rich Repeat Variant"/>
    <property type="match status" value="1"/>
</dbReference>
<dbReference type="PANTHER" id="PTHR13347:SF1">
    <property type="entry name" value="HEAT REPEAT-CONTAINING PROTEIN 3"/>
    <property type="match status" value="1"/>
</dbReference>
<dbReference type="PANTHER" id="PTHR13347">
    <property type="entry name" value="HEAT REPEAT-CONTAINING PROTEIN 3"/>
    <property type="match status" value="1"/>
</dbReference>
<dbReference type="GO" id="GO:0006606">
    <property type="term" value="P:protein import into nucleus"/>
    <property type="evidence" value="ECO:0007669"/>
    <property type="project" value="TreeGrafter"/>
</dbReference>
<evidence type="ECO:0000313" key="5">
    <source>
        <dbReference type="Proteomes" id="UP000669133"/>
    </source>
</evidence>
<dbReference type="RefSeq" id="XP_067549458.1">
    <property type="nucleotide sequence ID" value="XM_067691055.1"/>
</dbReference>
<keyword evidence="5" id="KW-1185">Reference proteome</keyword>
<protein>
    <recommendedName>
        <fullName evidence="3">SYO1-like TPR repeats domain-containing protein</fullName>
    </recommendedName>
</protein>
<dbReference type="OrthoDB" id="288703at2759"/>
<evidence type="ECO:0000313" key="4">
    <source>
        <dbReference type="EMBL" id="KAG5420342.1"/>
    </source>
</evidence>
<dbReference type="GO" id="GO:0051082">
    <property type="term" value="F:unfolded protein binding"/>
    <property type="evidence" value="ECO:0007669"/>
    <property type="project" value="TreeGrafter"/>
</dbReference>
<dbReference type="InterPro" id="IPR052616">
    <property type="entry name" value="SYO1-like"/>
</dbReference>
<comment type="similarity">
    <text evidence="1">Belongs to the nuclear import and ribosome assembly adapter family.</text>
</comment>
<name>A0A8H7ZE89_9ASCO</name>
<dbReference type="CDD" id="cd13394">
    <property type="entry name" value="Syo1_like"/>
    <property type="match status" value="1"/>
</dbReference>
<dbReference type="AlphaFoldDB" id="A0A8H7ZE89"/>
<evidence type="ECO:0000256" key="1">
    <source>
        <dbReference type="ARBA" id="ARBA00049983"/>
    </source>
</evidence>
<feature type="region of interest" description="Disordered" evidence="2">
    <location>
        <begin position="312"/>
        <end position="334"/>
    </location>
</feature>
<feature type="region of interest" description="Disordered" evidence="2">
    <location>
        <begin position="1"/>
        <end position="31"/>
    </location>
</feature>
<feature type="domain" description="SYO1-like TPR repeats" evidence="3">
    <location>
        <begin position="425"/>
        <end position="611"/>
    </location>
</feature>
<reference evidence="4 5" key="1">
    <citation type="submission" date="2020-12" db="EMBL/GenBank/DDBJ databases">
        <title>Effect of drift, selection, and recombination on the evolution of hybrid genomes in Candida yeast pathogens.</title>
        <authorList>
            <person name="Mixao V."/>
            <person name="Ksiezopolska E."/>
            <person name="Saus E."/>
            <person name="Boekhout T."/>
            <person name="Gacser A."/>
            <person name="Gabaldon T."/>
        </authorList>
    </citation>
    <scope>NUCLEOTIDE SEQUENCE [LARGE SCALE GENOMIC DNA]</scope>
    <source>
        <strain evidence="4 5">BP57</strain>
    </source>
</reference>
<gene>
    <name evidence="4" type="ORF">I9W82_002223</name>
</gene>
<dbReference type="EMBL" id="JAEOAQ010000002">
    <property type="protein sequence ID" value="KAG5420342.1"/>
    <property type="molecule type" value="Genomic_DNA"/>
</dbReference>
<dbReference type="SUPFAM" id="SSF48371">
    <property type="entry name" value="ARM repeat"/>
    <property type="match status" value="1"/>
</dbReference>
<evidence type="ECO:0000259" key="3">
    <source>
        <dbReference type="Pfam" id="PF25567"/>
    </source>
</evidence>
<organism evidence="4 5">
    <name type="scientific">Candida metapsilosis</name>
    <dbReference type="NCBI Taxonomy" id="273372"/>
    <lineage>
        <taxon>Eukaryota</taxon>
        <taxon>Fungi</taxon>
        <taxon>Dikarya</taxon>
        <taxon>Ascomycota</taxon>
        <taxon>Saccharomycotina</taxon>
        <taxon>Pichiomycetes</taxon>
        <taxon>Debaryomycetaceae</taxon>
        <taxon>Candida/Lodderomyces clade</taxon>
        <taxon>Candida</taxon>
    </lineage>
</organism>
<feature type="compositionally biased region" description="Basic residues" evidence="2">
    <location>
        <begin position="1"/>
        <end position="12"/>
    </location>
</feature>
<dbReference type="Proteomes" id="UP000669133">
    <property type="component" value="Unassembled WGS sequence"/>
</dbReference>
<dbReference type="Pfam" id="PF25567">
    <property type="entry name" value="TPR_SYO1"/>
    <property type="match status" value="1"/>
</dbReference>
<feature type="compositionally biased region" description="Basic and acidic residues" evidence="2">
    <location>
        <begin position="313"/>
        <end position="334"/>
    </location>
</feature>
<evidence type="ECO:0000256" key="2">
    <source>
        <dbReference type="SAM" id="MobiDB-lite"/>
    </source>
</evidence>
<proteinExistence type="inferred from homology"/>
<sequence length="613" mass="70051">MGKLKKGRKNQKARLNPIGSKSQQDLKKDESTRTSKILPLINKLHSTTPNDKSMALGAITILSEDERMRHLLLKEKVIPAVMQTCLNDSNDEIIVEAFGLLRNLGIEEGYDVTKYLWRQDIWTCIESALNKINESFNFLLEKGNVEKDKSKLQLLYDFTENILSLLVVLASGDESMYDSVFNKIDPILDFVLKVIDGHINGGLKVTNKLFDALLEFIYEFSTESIEFVEKLEKFSNWDKLISCVDESSSKLAKIYVEGIKFNNYEVLESTHVNKQQVLGGILHNIFTIETSIDLEKLLERIESIAHPNNANEPIKKDANTLEKDLSSSNETKTETKRDLSTIEVGLSVITAVLEYLSISEDENQDGPVILSPDLERIMFDEIEPMLVELLKFELRTSILQLGDQIIGAINNFCWLMLSNEHLPVAWYEKSLQLWEIVLSINDEKLQMESLGIIWAIIKSLGSEIVDKIPHTFIAKLQQVQATEENASAFLNVLGVLGSIAPIINNTEITFQLSQFLINSIKNACNEPQIGRNLEVIIESLNAIYDIFGDKDFDYDYPIFVQHDYLSLLKDMEPKIKEIYKKIDKSKQPHIKVKMEETWINMDRFIQYKASERE</sequence>
<dbReference type="GO" id="GO:0042273">
    <property type="term" value="P:ribosomal large subunit biogenesis"/>
    <property type="evidence" value="ECO:0007669"/>
    <property type="project" value="TreeGrafter"/>
</dbReference>
<dbReference type="InterPro" id="IPR016024">
    <property type="entry name" value="ARM-type_fold"/>
</dbReference>
<dbReference type="InterPro" id="IPR057990">
    <property type="entry name" value="TPR_SYO1"/>
</dbReference>
<accession>A0A8H7ZE89</accession>